<sequence length="305" mass="34922">MDQFLLRRSLRRQFVSISPARFYTEIPISSLDPGIPSLKEHILIGFVPSTDLFLTIPTWPNCGLSIWRYGEPATLVRSIDTPLSNVVKVQTACSECHVYQLVSTKDFLEFRKFGLNSGVSFGGMSVSSPGMICWKYLSSSNMMVTLIDDIAACYPIRRQTRKWEEADDNGLLRINLDLYLEIYMTRKLQTTFRVLNFRSLVVDSEDDKNRLKVFAWAVQGLERLVWVLLLNLYTGEIQVTSVKKYRSAFQVDPILLRLGLQRHICSTKCLGKSTKVLETYEFGKRKGVEKIVWDDGARVITGWVL</sequence>
<dbReference type="Proteomes" id="UP000186594">
    <property type="component" value="Unassembled WGS sequence"/>
</dbReference>
<accession>A0A1U7LRG3</accession>
<organism evidence="1 2">
    <name type="scientific">Neolecta irregularis (strain DAH-3)</name>
    <dbReference type="NCBI Taxonomy" id="1198029"/>
    <lineage>
        <taxon>Eukaryota</taxon>
        <taxon>Fungi</taxon>
        <taxon>Dikarya</taxon>
        <taxon>Ascomycota</taxon>
        <taxon>Taphrinomycotina</taxon>
        <taxon>Neolectales</taxon>
        <taxon>Neolectaceae</taxon>
        <taxon>Neolecta</taxon>
    </lineage>
</organism>
<proteinExistence type="predicted"/>
<gene>
    <name evidence="1" type="ORF">NEOLI_001683</name>
</gene>
<name>A0A1U7LRG3_NEOID</name>
<dbReference type="AlphaFoldDB" id="A0A1U7LRG3"/>
<reference evidence="1 2" key="1">
    <citation type="submission" date="2016-04" db="EMBL/GenBank/DDBJ databases">
        <title>Evolutionary innovation and constraint leading to complex multicellularity in the Ascomycota.</title>
        <authorList>
            <person name="Cisse O."/>
            <person name="Nguyen A."/>
            <person name="Hewitt D.A."/>
            <person name="Jedd G."/>
            <person name="Stajich J.E."/>
        </authorList>
    </citation>
    <scope>NUCLEOTIDE SEQUENCE [LARGE SCALE GENOMIC DNA]</scope>
    <source>
        <strain evidence="1 2">DAH-3</strain>
    </source>
</reference>
<dbReference type="EMBL" id="LXFE01000467">
    <property type="protein sequence ID" value="OLL25234.1"/>
    <property type="molecule type" value="Genomic_DNA"/>
</dbReference>
<evidence type="ECO:0000313" key="2">
    <source>
        <dbReference type="Proteomes" id="UP000186594"/>
    </source>
</evidence>
<evidence type="ECO:0000313" key="1">
    <source>
        <dbReference type="EMBL" id="OLL25234.1"/>
    </source>
</evidence>
<comment type="caution">
    <text evidence="1">The sequence shown here is derived from an EMBL/GenBank/DDBJ whole genome shotgun (WGS) entry which is preliminary data.</text>
</comment>
<keyword evidence="2" id="KW-1185">Reference proteome</keyword>
<protein>
    <submittedName>
        <fullName evidence="1">Uncharacterized protein</fullName>
    </submittedName>
</protein>